<evidence type="ECO:0000256" key="1">
    <source>
        <dbReference type="SAM" id="Coils"/>
    </source>
</evidence>
<accession>A0A1J4J9U6</accession>
<dbReference type="VEuPathDB" id="TrichDB:TRFO_39386"/>
<organism evidence="2 3">
    <name type="scientific">Tritrichomonas foetus</name>
    <dbReference type="NCBI Taxonomy" id="1144522"/>
    <lineage>
        <taxon>Eukaryota</taxon>
        <taxon>Metamonada</taxon>
        <taxon>Parabasalia</taxon>
        <taxon>Tritrichomonadida</taxon>
        <taxon>Tritrichomonadidae</taxon>
        <taxon>Tritrichomonas</taxon>
    </lineage>
</organism>
<gene>
    <name evidence="2" type="ORF">TRFO_39386</name>
</gene>
<protein>
    <submittedName>
        <fullName evidence="2">Uncharacterized protein</fullName>
    </submittedName>
</protein>
<comment type="caution">
    <text evidence="2">The sequence shown here is derived from an EMBL/GenBank/DDBJ whole genome shotgun (WGS) entry which is preliminary data.</text>
</comment>
<dbReference type="RefSeq" id="XP_068347556.1">
    <property type="nucleotide sequence ID" value="XM_068512611.1"/>
</dbReference>
<feature type="coiled-coil region" evidence="1">
    <location>
        <begin position="86"/>
        <end position="145"/>
    </location>
</feature>
<dbReference type="AlphaFoldDB" id="A0A1J4J9U6"/>
<keyword evidence="3" id="KW-1185">Reference proteome</keyword>
<proteinExistence type="predicted"/>
<sequence length="466" mass="53273">MFIKKRKETKMSENESFNLDSASVNAFFDMKTSPLSKKPNGIQASVKSSNFSNFLKSFNSNAFIGDSSSNLPANFPADFSGDFDEKGELESRVNAALRSRDNLERREKDLEKQISELNSAAQSTLRLLDEKKSQLIFENDELRDEYESRPGIEFLEDQSYILSDILEKVGEGNFFLRKSFLQNESFDDYENKTNSRISNISKSQANSPKNSLNEKTIKNIRHNNENSFNNVLNDSNNTLNYSNNVLNDSNNVSFTFSNNNNSINNDINSSIHSIHNDNLSSYRFGHARVGQIMNNYLMKLGILEKGEPASLLVERLKNFVDELSRSYDNGPPQPIVDNSGPQERALRRKIRLLKIASKSAFELSLNEIKMTSNYVNKLQNSIDDYFNSTNEKYPTEKEIEDEVIKEIINAGGDKGKLKKTDDSYFEYCDHKFKAFKKYGRFYGESSDEAIMPLNQIIKIFVIFSEN</sequence>
<dbReference type="GeneID" id="94847315"/>
<evidence type="ECO:0000313" key="2">
    <source>
        <dbReference type="EMBL" id="OHS94419.1"/>
    </source>
</evidence>
<dbReference type="Proteomes" id="UP000179807">
    <property type="component" value="Unassembled WGS sequence"/>
</dbReference>
<keyword evidence="1" id="KW-0175">Coiled coil</keyword>
<reference evidence="2" key="1">
    <citation type="submission" date="2016-10" db="EMBL/GenBank/DDBJ databases">
        <authorList>
            <person name="Benchimol M."/>
            <person name="Almeida L.G."/>
            <person name="Vasconcelos A.T."/>
            <person name="Perreira-Neves A."/>
            <person name="Rosa I.A."/>
            <person name="Tasca T."/>
            <person name="Bogo M.R."/>
            <person name="de Souza W."/>
        </authorList>
    </citation>
    <scope>NUCLEOTIDE SEQUENCE [LARGE SCALE GENOMIC DNA]</scope>
    <source>
        <strain evidence="2">K</strain>
    </source>
</reference>
<dbReference type="EMBL" id="MLAK01001319">
    <property type="protein sequence ID" value="OHS94419.1"/>
    <property type="molecule type" value="Genomic_DNA"/>
</dbReference>
<evidence type="ECO:0000313" key="3">
    <source>
        <dbReference type="Proteomes" id="UP000179807"/>
    </source>
</evidence>
<name>A0A1J4J9U6_9EUKA</name>